<dbReference type="RefSeq" id="WP_289827839.1">
    <property type="nucleotide sequence ID" value="NZ_JAUEDK010000001.1"/>
</dbReference>
<dbReference type="InterPro" id="IPR036709">
    <property type="entry name" value="Autotransporte_beta_dom_sf"/>
</dbReference>
<feature type="compositionally biased region" description="Low complexity" evidence="3">
    <location>
        <begin position="96"/>
        <end position="124"/>
    </location>
</feature>
<dbReference type="SUPFAM" id="SSF52266">
    <property type="entry name" value="SGNH hydrolase"/>
    <property type="match status" value="1"/>
</dbReference>
<comment type="similarity">
    <text evidence="1">Belongs to the 'GDSL' lipolytic enzyme family.</text>
</comment>
<feature type="region of interest" description="Disordered" evidence="3">
    <location>
        <begin position="95"/>
        <end position="124"/>
    </location>
</feature>
<dbReference type="PIRSF" id="PIRSF037375">
    <property type="entry name" value="Autotrns_EstA"/>
    <property type="match status" value="1"/>
</dbReference>
<dbReference type="CDD" id="cd01847">
    <property type="entry name" value="Triacylglycerol_lipase_like"/>
    <property type="match status" value="1"/>
</dbReference>
<keyword evidence="2 4" id="KW-0732">Signal</keyword>
<dbReference type="Pfam" id="PF00657">
    <property type="entry name" value="Lipase_GDSL"/>
    <property type="match status" value="1"/>
</dbReference>
<reference evidence="6" key="1">
    <citation type="submission" date="2023-06" db="EMBL/GenBank/DDBJ databases">
        <authorList>
            <person name="Zhang S."/>
        </authorList>
    </citation>
    <scope>NUCLEOTIDE SEQUENCE</scope>
    <source>
        <strain evidence="6">SG2303</strain>
    </source>
</reference>
<evidence type="ECO:0000259" key="5">
    <source>
        <dbReference type="PROSITE" id="PS51208"/>
    </source>
</evidence>
<evidence type="ECO:0000256" key="4">
    <source>
        <dbReference type="SAM" id="SignalP"/>
    </source>
</evidence>
<organism evidence="6 7">
    <name type="scientific">Crenobacter oryzisoli</name>
    <dbReference type="NCBI Taxonomy" id="3056844"/>
    <lineage>
        <taxon>Bacteria</taxon>
        <taxon>Pseudomonadati</taxon>
        <taxon>Pseudomonadota</taxon>
        <taxon>Betaproteobacteria</taxon>
        <taxon>Neisseriales</taxon>
        <taxon>Neisseriaceae</taxon>
        <taxon>Crenobacter</taxon>
    </lineage>
</organism>
<dbReference type="InterPro" id="IPR008265">
    <property type="entry name" value="Lipase_GDSL_AS"/>
</dbReference>
<dbReference type="InterPro" id="IPR001087">
    <property type="entry name" value="GDSL"/>
</dbReference>
<gene>
    <name evidence="6" type="ORF">QU481_00200</name>
</gene>
<evidence type="ECO:0000313" key="6">
    <source>
        <dbReference type="EMBL" id="MDN0073320.1"/>
    </source>
</evidence>
<protein>
    <submittedName>
        <fullName evidence="6">Autotransporter domain-containing protein</fullName>
    </submittedName>
</protein>
<evidence type="ECO:0000256" key="1">
    <source>
        <dbReference type="ARBA" id="ARBA00008668"/>
    </source>
</evidence>
<proteinExistence type="inferred from homology"/>
<dbReference type="InterPro" id="IPR036514">
    <property type="entry name" value="SGNH_hydro_sf"/>
</dbReference>
<dbReference type="Gene3D" id="2.40.128.130">
    <property type="entry name" value="Autotransporter beta-domain"/>
    <property type="match status" value="1"/>
</dbReference>
<keyword evidence="7" id="KW-1185">Reference proteome</keyword>
<dbReference type="PROSITE" id="PS01098">
    <property type="entry name" value="LIPASE_GDSL_SER"/>
    <property type="match status" value="1"/>
</dbReference>
<dbReference type="PROSITE" id="PS51208">
    <property type="entry name" value="AUTOTRANSPORTER"/>
    <property type="match status" value="1"/>
</dbReference>
<dbReference type="InterPro" id="IPR017186">
    <property type="entry name" value="Lipase_autotranspt_EstA"/>
</dbReference>
<dbReference type="InterPro" id="IPR005546">
    <property type="entry name" value="Autotransporte_beta"/>
</dbReference>
<dbReference type="Proteomes" id="UP001168540">
    <property type="component" value="Unassembled WGS sequence"/>
</dbReference>
<feature type="domain" description="Autotransporter" evidence="5">
    <location>
        <begin position="423"/>
        <end position="697"/>
    </location>
</feature>
<comment type="caution">
    <text evidence="6">The sequence shown here is derived from an EMBL/GenBank/DDBJ whole genome shotgun (WGS) entry which is preliminary data.</text>
</comment>
<name>A0ABT7XHS4_9NEIS</name>
<evidence type="ECO:0000256" key="3">
    <source>
        <dbReference type="SAM" id="MobiDB-lite"/>
    </source>
</evidence>
<evidence type="ECO:0000256" key="2">
    <source>
        <dbReference type="ARBA" id="ARBA00022729"/>
    </source>
</evidence>
<feature type="chain" id="PRO_5046942029" evidence="4">
    <location>
        <begin position="24"/>
        <end position="697"/>
    </location>
</feature>
<dbReference type="PANTHER" id="PTHR45642">
    <property type="entry name" value="GDSL ESTERASE/LIPASE EXL3"/>
    <property type="match status" value="1"/>
</dbReference>
<dbReference type="InterPro" id="IPR050592">
    <property type="entry name" value="GDSL_lipolytic_enzyme"/>
</dbReference>
<dbReference type="EMBL" id="JAUEDK010000001">
    <property type="protein sequence ID" value="MDN0073320.1"/>
    <property type="molecule type" value="Genomic_DNA"/>
</dbReference>
<dbReference type="SMART" id="SM00869">
    <property type="entry name" value="Autotransporter"/>
    <property type="match status" value="1"/>
</dbReference>
<dbReference type="Gene3D" id="3.40.50.1110">
    <property type="entry name" value="SGNH hydrolase"/>
    <property type="match status" value="1"/>
</dbReference>
<sequence length="697" mass="71830">MKLRLAALSCAISLALAAPATLAQGYSNIYFFGDSLTDTGAFAGQPFKLPPALGGQTITLPANARWTLDYGPNVASVLAGKLGLGVTATNATDGLNPNGNNFAQGGAQAQTATPPSTGPSTPGITIRDVPQQVQDYLARTGGRADPNAAYFIWAGGNDVPAAATIGAIQGSQAATNYILTSAGSLTTQVGSLQALGARTIIVPNLPDFSITPASFYAGLSQLFGGNTSNPNFVNGAYAAWKVLSTVKTSNAADEQAALNQAIAAAAAASGQSVAAVTAAVTATKAGLQQLSQGFNAAANLGLSGLGVGIVRPDIAALLNEIIASPTAYGFTNVTGSACPVGVSAIICSSAVASQTNPAFVAGMAYLFTDDRHPTPQADAILGQYIYSLLAAPAFAAALPETGLNASRQLGDALTSRYQALRATPRKAGTVSGFASGGWRPDSLDDDTLSGKTRGKLLTLGIDFQATDTLTLGMAFAAGKGDNSVDNQGDFDSRQQLMALLASWQMDHYWADGDLHLGNGHIDTHRQVTLGPMVRTMNGTTRTNQYGWRVNGGYQFDIGPVQTGPVVGLDYVKVKVGGITEDGNLSTSMNFDKQNLSSFLSKVGWQVQGTFGQFTPYANASWVHEFKDDARSVAVGLNTQPGLFTTTVGKPDSNWAEWKLGASAKLTKTVSAYGELATTSGRSTGNLHAVTLGLAASF</sequence>
<dbReference type="PANTHER" id="PTHR45642:SF139">
    <property type="entry name" value="SGNH HYDROLASE-TYPE ESTERASE DOMAIN-CONTAINING PROTEIN"/>
    <property type="match status" value="1"/>
</dbReference>
<accession>A0ABT7XHS4</accession>
<dbReference type="Pfam" id="PF03797">
    <property type="entry name" value="Autotransporter"/>
    <property type="match status" value="1"/>
</dbReference>
<dbReference type="SUPFAM" id="SSF103515">
    <property type="entry name" value="Autotransporter"/>
    <property type="match status" value="1"/>
</dbReference>
<evidence type="ECO:0000313" key="7">
    <source>
        <dbReference type="Proteomes" id="UP001168540"/>
    </source>
</evidence>
<feature type="signal peptide" evidence="4">
    <location>
        <begin position="1"/>
        <end position="23"/>
    </location>
</feature>